<protein>
    <submittedName>
        <fullName evidence="3">FxsA family protein</fullName>
    </submittedName>
    <submittedName>
        <fullName evidence="2">UPF0716 protein FxsA</fullName>
    </submittedName>
</protein>
<evidence type="ECO:0000313" key="4">
    <source>
        <dbReference type="Proteomes" id="UP000294619"/>
    </source>
</evidence>
<comment type="caution">
    <text evidence="2">The sequence shown here is derived from an EMBL/GenBank/DDBJ whole genome shotgun (WGS) entry which is preliminary data.</text>
</comment>
<evidence type="ECO:0000313" key="2">
    <source>
        <dbReference type="EMBL" id="TCV89768.1"/>
    </source>
</evidence>
<dbReference type="PANTHER" id="PTHR35335:SF1">
    <property type="entry name" value="UPF0716 PROTEIN FXSA"/>
    <property type="match status" value="1"/>
</dbReference>
<dbReference type="Proteomes" id="UP000305526">
    <property type="component" value="Unassembled WGS sequence"/>
</dbReference>
<dbReference type="GO" id="GO:0016020">
    <property type="term" value="C:membrane"/>
    <property type="evidence" value="ECO:0007669"/>
    <property type="project" value="InterPro"/>
</dbReference>
<feature type="transmembrane region" description="Helical" evidence="1">
    <location>
        <begin position="78"/>
        <end position="102"/>
    </location>
</feature>
<name>A0A4R3YF05_9PAST</name>
<evidence type="ECO:0000313" key="5">
    <source>
        <dbReference type="Proteomes" id="UP000305526"/>
    </source>
</evidence>
<evidence type="ECO:0000313" key="3">
    <source>
        <dbReference type="EMBL" id="TNG92885.1"/>
    </source>
</evidence>
<keyword evidence="5" id="KW-1185">Reference proteome</keyword>
<dbReference type="InterPro" id="IPR007313">
    <property type="entry name" value="FxsA"/>
</dbReference>
<dbReference type="AlphaFoldDB" id="A0A4R3YF05"/>
<gene>
    <name evidence="2" type="ORF">EDC16_10178</name>
    <name evidence="3" type="ORF">FHQ21_03130</name>
</gene>
<reference evidence="3 5" key="2">
    <citation type="submission" date="2019-05" db="EMBL/GenBank/DDBJ databases">
        <title>Pasteurellaceae isolates from reptiles.</title>
        <authorList>
            <person name="Bojesen A.M."/>
            <person name="Lund E."/>
        </authorList>
    </citation>
    <scope>NUCLEOTIDE SEQUENCE [LARGE SCALE GENOMIC DNA]</scope>
    <source>
        <strain evidence="3 5">ELNT2x</strain>
    </source>
</reference>
<sequence length="157" mass="17934">MPLLLLFAIFGLYVYLELSLLVTIGSAIGVFPLILLLILSSVIGLWIIRLRGWYTMLRLQQQLRQGEVPSQSLVQTALWLLAGVLFLIPGFLSDILAILLLMPFSTRLLEKYVSHKVRSFAAFNGKFAQTNDRHRPDNSTVYEAEYDKKVDEDKRLH</sequence>
<dbReference type="EMBL" id="SMCP01000001">
    <property type="protein sequence ID" value="TCV89768.1"/>
    <property type="molecule type" value="Genomic_DNA"/>
</dbReference>
<dbReference type="Pfam" id="PF04186">
    <property type="entry name" value="FxsA"/>
    <property type="match status" value="1"/>
</dbReference>
<dbReference type="PANTHER" id="PTHR35335">
    <property type="entry name" value="UPF0716 PROTEIN FXSA"/>
    <property type="match status" value="1"/>
</dbReference>
<feature type="transmembrane region" description="Helical" evidence="1">
    <location>
        <begin position="29"/>
        <end position="48"/>
    </location>
</feature>
<organism evidence="2 4">
    <name type="scientific">Testudinibacter aquarius</name>
    <dbReference type="NCBI Taxonomy" id="1524974"/>
    <lineage>
        <taxon>Bacteria</taxon>
        <taxon>Pseudomonadati</taxon>
        <taxon>Pseudomonadota</taxon>
        <taxon>Gammaproteobacteria</taxon>
        <taxon>Pasteurellales</taxon>
        <taxon>Pasteurellaceae</taxon>
        <taxon>Testudinibacter</taxon>
    </lineage>
</organism>
<evidence type="ECO:0000256" key="1">
    <source>
        <dbReference type="SAM" id="Phobius"/>
    </source>
</evidence>
<dbReference type="EMBL" id="VDGV01000019">
    <property type="protein sequence ID" value="TNG92885.1"/>
    <property type="molecule type" value="Genomic_DNA"/>
</dbReference>
<keyword evidence="1" id="KW-1133">Transmembrane helix</keyword>
<reference evidence="2 4" key="1">
    <citation type="submission" date="2019-03" db="EMBL/GenBank/DDBJ databases">
        <title>Genomic Encyclopedia of Type Strains, Phase IV (KMG-IV): sequencing the most valuable type-strain genomes for metagenomic binning, comparative biology and taxonomic classification.</title>
        <authorList>
            <person name="Goeker M."/>
        </authorList>
    </citation>
    <scope>NUCLEOTIDE SEQUENCE [LARGE SCALE GENOMIC DNA]</scope>
    <source>
        <strain evidence="2 4">DSM 28140</strain>
    </source>
</reference>
<accession>A0A4R3YF05</accession>
<keyword evidence="1" id="KW-0812">Transmembrane</keyword>
<keyword evidence="1" id="KW-0472">Membrane</keyword>
<dbReference type="Proteomes" id="UP000294619">
    <property type="component" value="Unassembled WGS sequence"/>
</dbReference>
<proteinExistence type="predicted"/>
<dbReference type="NCBIfam" id="NF008528">
    <property type="entry name" value="PRK11463.1-2"/>
    <property type="match status" value="1"/>
</dbReference>
<dbReference type="RefSeq" id="WP_132964262.1">
    <property type="nucleotide sequence ID" value="NZ_LEKL01000014.1"/>
</dbReference>